<name>A0A0A8LD49_9SACH</name>
<dbReference type="OrthoDB" id="4699125at2759"/>
<feature type="domain" description="DAHP synthetase I/KDSA" evidence="8">
    <location>
        <begin position="45"/>
        <end position="355"/>
    </location>
</feature>
<evidence type="ECO:0000259" key="8">
    <source>
        <dbReference type="Pfam" id="PF00793"/>
    </source>
</evidence>
<dbReference type="InterPro" id="IPR006219">
    <property type="entry name" value="DAHP_synth_1"/>
</dbReference>
<evidence type="ECO:0000256" key="7">
    <source>
        <dbReference type="PIRNR" id="PIRNR001361"/>
    </source>
</evidence>
<dbReference type="PANTHER" id="PTHR21225">
    <property type="entry name" value="PHOSPHO-2-DEHYDRO-3-DEOXYHEPTONATE ALDOLASE DAHP SYNTHETASE"/>
    <property type="match status" value="1"/>
</dbReference>
<keyword evidence="3 7" id="KW-0808">Transferase</keyword>
<dbReference type="GO" id="GO:0009423">
    <property type="term" value="P:chorismate biosynthetic process"/>
    <property type="evidence" value="ECO:0007669"/>
    <property type="project" value="UniProtKB-ARBA"/>
</dbReference>
<dbReference type="Gene3D" id="3.20.20.70">
    <property type="entry name" value="Aldolase class I"/>
    <property type="match status" value="1"/>
</dbReference>
<dbReference type="SUPFAM" id="SSF51569">
    <property type="entry name" value="Aldolase"/>
    <property type="match status" value="1"/>
</dbReference>
<organism evidence="9 10">
    <name type="scientific">Kluyveromyces dobzhanskii CBS 2104</name>
    <dbReference type="NCBI Taxonomy" id="1427455"/>
    <lineage>
        <taxon>Eukaryota</taxon>
        <taxon>Fungi</taxon>
        <taxon>Dikarya</taxon>
        <taxon>Ascomycota</taxon>
        <taxon>Saccharomycotina</taxon>
        <taxon>Saccharomycetes</taxon>
        <taxon>Saccharomycetales</taxon>
        <taxon>Saccharomycetaceae</taxon>
        <taxon>Kluyveromyces</taxon>
    </lineage>
</organism>
<dbReference type="AlphaFoldDB" id="A0A0A8LD49"/>
<evidence type="ECO:0000256" key="5">
    <source>
        <dbReference type="ARBA" id="ARBA00023141"/>
    </source>
</evidence>
<evidence type="ECO:0000313" key="10">
    <source>
        <dbReference type="Proteomes" id="UP000031516"/>
    </source>
</evidence>
<keyword evidence="10" id="KW-1185">Reference proteome</keyword>
<dbReference type="PANTHER" id="PTHR21225:SF18">
    <property type="entry name" value="PHOSPHO-2-DEHYDRO-3-DEOXYHEPTONATE ALDOLASE, PHENYLALANINE-INHIBITED"/>
    <property type="match status" value="1"/>
</dbReference>
<dbReference type="GO" id="GO:0008652">
    <property type="term" value="P:amino acid biosynthetic process"/>
    <property type="evidence" value="ECO:0007669"/>
    <property type="project" value="UniProtKB-KW"/>
</dbReference>
<evidence type="ECO:0000313" key="9">
    <source>
        <dbReference type="EMBL" id="CDO96212.1"/>
    </source>
</evidence>
<dbReference type="Proteomes" id="UP000031516">
    <property type="component" value="Unassembled WGS sequence"/>
</dbReference>
<dbReference type="InterPro" id="IPR013785">
    <property type="entry name" value="Aldolase_TIM"/>
</dbReference>
<keyword evidence="5 7" id="KW-0057">Aromatic amino acid biosynthesis</keyword>
<evidence type="ECO:0000256" key="4">
    <source>
        <dbReference type="ARBA" id="ARBA00023016"/>
    </source>
</evidence>
<dbReference type="Pfam" id="PF00793">
    <property type="entry name" value="DAHP_synth_1"/>
    <property type="match status" value="1"/>
</dbReference>
<dbReference type="FunFam" id="3.20.20.70:FF:000005">
    <property type="entry name" value="Phospho-2-dehydro-3-deoxyheptonate aldolase"/>
    <property type="match status" value="1"/>
</dbReference>
<keyword evidence="4" id="KW-0346">Stress response</keyword>
<dbReference type="NCBIfam" id="NF009395">
    <property type="entry name" value="PRK12755.1"/>
    <property type="match status" value="1"/>
</dbReference>
<dbReference type="GO" id="GO:0009073">
    <property type="term" value="P:aromatic amino acid family biosynthetic process"/>
    <property type="evidence" value="ECO:0007669"/>
    <property type="project" value="UniProtKB-KW"/>
</dbReference>
<dbReference type="EC" id="2.5.1.54" evidence="7"/>
<dbReference type="EMBL" id="CCBQ010000047">
    <property type="protein sequence ID" value="CDO96212.1"/>
    <property type="molecule type" value="Genomic_DNA"/>
</dbReference>
<dbReference type="PIRSF" id="PIRSF001361">
    <property type="entry name" value="DAHP_synthase"/>
    <property type="match status" value="1"/>
</dbReference>
<dbReference type="NCBIfam" id="TIGR00034">
    <property type="entry name" value="aroFGH"/>
    <property type="match status" value="1"/>
</dbReference>
<dbReference type="InterPro" id="IPR006218">
    <property type="entry name" value="DAHP1/KDSA"/>
</dbReference>
<sequence>MFISNDHVGDRSSLEDWRIKGYDPLTPPDLLQHEYPISEKAKKIIVEAREQVCDILNGKDDRLVIVVGPCSIHDPKAAYEYADRLQKLSAELSGDLLIIMRAYLEKPRTTVGWKGLINDPDIDNSFQINKGLRISREMFTKLTEKLPIAGEMLDTISPQFLSDCFSLGAIGARTTESQLHRELASGLSFPIGFKNGTDGGLQVAVDAMRSAAHSHYFLSVTKPGVTAIVGTEGNEDTFVILRGGKQGTNFDPENVQKAQAELVKTGVADAEGVQRRIMVDCSHGNSSKDFRNQPKVAQSVYEQLSAGQNALCGVMIESNLVEDRQDVPPEGGREKLIYGCSITDACISWETTEVVLKKLAKGIQNRRALAKK</sequence>
<evidence type="ECO:0000256" key="1">
    <source>
        <dbReference type="ARBA" id="ARBA00007985"/>
    </source>
</evidence>
<proteinExistence type="inferred from homology"/>
<protein>
    <recommendedName>
        <fullName evidence="7">Phospho-2-dehydro-3-deoxyheptonate aldolase</fullName>
        <ecNumber evidence="7">2.5.1.54</ecNumber>
    </recommendedName>
</protein>
<comment type="catalytic activity">
    <reaction evidence="6 7">
        <text>D-erythrose 4-phosphate + phosphoenolpyruvate + H2O = 7-phospho-2-dehydro-3-deoxy-D-arabino-heptonate + phosphate</text>
        <dbReference type="Rhea" id="RHEA:14717"/>
        <dbReference type="ChEBI" id="CHEBI:15377"/>
        <dbReference type="ChEBI" id="CHEBI:16897"/>
        <dbReference type="ChEBI" id="CHEBI:43474"/>
        <dbReference type="ChEBI" id="CHEBI:58394"/>
        <dbReference type="ChEBI" id="CHEBI:58702"/>
        <dbReference type="EC" id="2.5.1.54"/>
    </reaction>
</comment>
<evidence type="ECO:0000256" key="3">
    <source>
        <dbReference type="ARBA" id="ARBA00022679"/>
    </source>
</evidence>
<evidence type="ECO:0000256" key="6">
    <source>
        <dbReference type="ARBA" id="ARBA00047508"/>
    </source>
</evidence>
<keyword evidence="2 7" id="KW-0028">Amino-acid biosynthesis</keyword>
<dbReference type="GO" id="GO:0003849">
    <property type="term" value="F:3-deoxy-7-phosphoheptulonate synthase activity"/>
    <property type="evidence" value="ECO:0007669"/>
    <property type="project" value="UniProtKB-EC"/>
</dbReference>
<evidence type="ECO:0000256" key="2">
    <source>
        <dbReference type="ARBA" id="ARBA00022605"/>
    </source>
</evidence>
<gene>
    <name evidence="9" type="ORF">KLDO_g4426</name>
</gene>
<accession>A0A0A8LD49</accession>
<comment type="similarity">
    <text evidence="1 7">Belongs to the class-I DAHP synthase family.</text>
</comment>
<reference evidence="9 10" key="1">
    <citation type="submission" date="2014-03" db="EMBL/GenBank/DDBJ databases">
        <title>The genome of Kluyveromyces dobzhanskii.</title>
        <authorList>
            <person name="Nystedt B."/>
            <person name="Astrom S."/>
        </authorList>
    </citation>
    <scope>NUCLEOTIDE SEQUENCE [LARGE SCALE GENOMIC DNA]</scope>
    <source>
        <strain evidence="9 10">CBS 2104</strain>
    </source>
</reference>
<dbReference type="GO" id="GO:0005737">
    <property type="term" value="C:cytoplasm"/>
    <property type="evidence" value="ECO:0007669"/>
    <property type="project" value="TreeGrafter"/>
</dbReference>
<comment type="caution">
    <text evidence="9">The sequence shown here is derived from an EMBL/GenBank/DDBJ whole genome shotgun (WGS) entry which is preliminary data.</text>
</comment>